<feature type="domain" description="PE" evidence="2">
    <location>
        <begin position="1"/>
        <end position="90"/>
    </location>
</feature>
<evidence type="ECO:0000256" key="1">
    <source>
        <dbReference type="SAM" id="Phobius"/>
    </source>
</evidence>
<proteinExistence type="predicted"/>
<evidence type="ECO:0000313" key="4">
    <source>
        <dbReference type="Proteomes" id="UP000243140"/>
    </source>
</evidence>
<comment type="caution">
    <text evidence="3">The sequence shown here is derived from an EMBL/GenBank/DDBJ whole genome shotgun (WGS) entry which is preliminary data.</text>
</comment>
<dbReference type="Pfam" id="PF00934">
    <property type="entry name" value="PE"/>
    <property type="match status" value="1"/>
</dbReference>
<dbReference type="InterPro" id="IPR000084">
    <property type="entry name" value="PE-PGRS_N"/>
</dbReference>
<sequence length="136" mass="14108">MLVSPDELITAAQRLATVGSDIAVANLTVATSTTGITPAAGDELSQNLVNLFSTYAEQFHMAVEQTGMIGIQQFAQHLTSAANGYANTDVSSAASFTENVETLLFLVESVGALALFSPILIPVGPLVLLAFVLAPI</sequence>
<dbReference type="SUPFAM" id="SSF140459">
    <property type="entry name" value="PE/PPE dimer-like"/>
    <property type="match status" value="1"/>
</dbReference>
<dbReference type="EMBL" id="MVHV01000022">
    <property type="protein sequence ID" value="ORA79464.1"/>
    <property type="molecule type" value="Genomic_DNA"/>
</dbReference>
<gene>
    <name evidence="3" type="ORF">BST29_19195</name>
</gene>
<protein>
    <recommendedName>
        <fullName evidence="2">PE domain-containing protein</fullName>
    </recommendedName>
</protein>
<organism evidence="3 4">
    <name type="scientific">Mycobacterium malmoense</name>
    <dbReference type="NCBI Taxonomy" id="1780"/>
    <lineage>
        <taxon>Bacteria</taxon>
        <taxon>Bacillati</taxon>
        <taxon>Actinomycetota</taxon>
        <taxon>Actinomycetes</taxon>
        <taxon>Mycobacteriales</taxon>
        <taxon>Mycobacteriaceae</taxon>
        <taxon>Mycobacterium</taxon>
    </lineage>
</organism>
<keyword evidence="4" id="KW-1185">Reference proteome</keyword>
<keyword evidence="1" id="KW-1133">Transmembrane helix</keyword>
<feature type="transmembrane region" description="Helical" evidence="1">
    <location>
        <begin position="112"/>
        <end position="134"/>
    </location>
</feature>
<keyword evidence="1" id="KW-0472">Membrane</keyword>
<evidence type="ECO:0000313" key="3">
    <source>
        <dbReference type="EMBL" id="ORA79464.1"/>
    </source>
</evidence>
<name>A0ABX3SMV2_MYCMA</name>
<dbReference type="Proteomes" id="UP000243140">
    <property type="component" value="Unassembled WGS sequence"/>
</dbReference>
<evidence type="ECO:0000259" key="2">
    <source>
        <dbReference type="Pfam" id="PF00934"/>
    </source>
</evidence>
<reference evidence="3 4" key="1">
    <citation type="submission" date="2017-02" db="EMBL/GenBank/DDBJ databases">
        <title>The new phylogeny of genus Mycobacterium.</title>
        <authorList>
            <person name="Tortoli E."/>
            <person name="Trovato A."/>
            <person name="Cirillo D.M."/>
        </authorList>
    </citation>
    <scope>NUCLEOTIDE SEQUENCE [LARGE SCALE GENOMIC DNA]</scope>
    <source>
        <strain evidence="3 4">IP1130001</strain>
    </source>
</reference>
<dbReference type="RefSeq" id="WP_071512382.1">
    <property type="nucleotide sequence ID" value="NZ_CP060015.1"/>
</dbReference>
<keyword evidence="1" id="KW-0812">Transmembrane</keyword>
<dbReference type="Gene3D" id="1.10.287.850">
    <property type="entry name" value="HP0062-like domain"/>
    <property type="match status" value="1"/>
</dbReference>
<dbReference type="InterPro" id="IPR038332">
    <property type="entry name" value="PPE_sf"/>
</dbReference>
<accession>A0ABX3SMV2</accession>